<evidence type="ECO:0008006" key="3">
    <source>
        <dbReference type="Google" id="ProtNLM"/>
    </source>
</evidence>
<comment type="caution">
    <text evidence="1">The sequence shown here is derived from an EMBL/GenBank/DDBJ whole genome shotgun (WGS) entry which is preliminary data.</text>
</comment>
<reference evidence="1 2" key="1">
    <citation type="journal article" date="2014" name="Int. J. Syst. Evol. Microbiol.">
        <title>Complete genome sequence of Corynebacterium casei LMG S-19264T (=DSM 44701T), isolated from a smear-ripened cheese.</title>
        <authorList>
            <consortium name="US DOE Joint Genome Institute (JGI-PGF)"/>
            <person name="Walter F."/>
            <person name="Albersmeier A."/>
            <person name="Kalinowski J."/>
            <person name="Ruckert C."/>
        </authorList>
    </citation>
    <scope>NUCLEOTIDE SEQUENCE [LARGE SCALE GENOMIC DNA]</scope>
    <source>
        <strain evidence="1 2">CGMCC 4.7111</strain>
    </source>
</reference>
<dbReference type="InterPro" id="IPR036291">
    <property type="entry name" value="NAD(P)-bd_dom_sf"/>
</dbReference>
<dbReference type="EMBL" id="BMMM01000001">
    <property type="protein sequence ID" value="GGN48902.1"/>
    <property type="molecule type" value="Genomic_DNA"/>
</dbReference>
<name>A0A917XQD3_9ACTN</name>
<accession>A0A917XQD3</accession>
<evidence type="ECO:0000313" key="2">
    <source>
        <dbReference type="Proteomes" id="UP000600365"/>
    </source>
</evidence>
<sequence>MDLRGVATPGTHSRRTGQKPYEVAPLVVYLLSDESSYVNGAEITMDGGYSAHGGVKAITNALDS</sequence>
<proteinExistence type="predicted"/>
<organism evidence="1 2">
    <name type="scientific">Streptomyces albiflavescens</name>
    <dbReference type="NCBI Taxonomy" id="1623582"/>
    <lineage>
        <taxon>Bacteria</taxon>
        <taxon>Bacillati</taxon>
        <taxon>Actinomycetota</taxon>
        <taxon>Actinomycetes</taxon>
        <taxon>Kitasatosporales</taxon>
        <taxon>Streptomycetaceae</taxon>
        <taxon>Streptomyces</taxon>
    </lineage>
</organism>
<protein>
    <recommendedName>
        <fullName evidence="3">Oxidoreductase</fullName>
    </recommendedName>
</protein>
<dbReference type="Gene3D" id="3.40.50.720">
    <property type="entry name" value="NAD(P)-binding Rossmann-like Domain"/>
    <property type="match status" value="1"/>
</dbReference>
<evidence type="ECO:0000313" key="1">
    <source>
        <dbReference type="EMBL" id="GGN48902.1"/>
    </source>
</evidence>
<dbReference type="SUPFAM" id="SSF51735">
    <property type="entry name" value="NAD(P)-binding Rossmann-fold domains"/>
    <property type="match status" value="1"/>
</dbReference>
<gene>
    <name evidence="1" type="ORF">GCM10011579_002110</name>
</gene>
<dbReference type="InterPro" id="IPR002347">
    <property type="entry name" value="SDR_fam"/>
</dbReference>
<dbReference type="AlphaFoldDB" id="A0A917XQD3"/>
<dbReference type="Pfam" id="PF13561">
    <property type="entry name" value="adh_short_C2"/>
    <property type="match status" value="1"/>
</dbReference>
<dbReference type="Proteomes" id="UP000600365">
    <property type="component" value="Unassembled WGS sequence"/>
</dbReference>
<keyword evidence="2" id="KW-1185">Reference proteome</keyword>